<dbReference type="Proteomes" id="UP000464314">
    <property type="component" value="Chromosome"/>
</dbReference>
<keyword evidence="3" id="KW-1185">Reference proteome</keyword>
<reference evidence="2 3" key="1">
    <citation type="submission" date="2020-01" db="EMBL/GenBank/DDBJ databases">
        <title>Genome analysis of Anaerocolumna sp. CBA3638.</title>
        <authorList>
            <person name="Kim J."/>
            <person name="Roh S.W."/>
        </authorList>
    </citation>
    <scope>NUCLEOTIDE SEQUENCE [LARGE SCALE GENOMIC DNA]</scope>
    <source>
        <strain evidence="2 3">CBA3638</strain>
    </source>
</reference>
<evidence type="ECO:0000313" key="3">
    <source>
        <dbReference type="Proteomes" id="UP000464314"/>
    </source>
</evidence>
<sequence>MAVYTRTLPLLIKGLLAMVSVKIPSFWVIDIGISVFYIVLAVKSVKASELPESECKT</sequence>
<dbReference type="AlphaFoldDB" id="A0A6P1TR08"/>
<keyword evidence="1" id="KW-0812">Transmembrane</keyword>
<protein>
    <submittedName>
        <fullName evidence="2">Uncharacterized protein</fullName>
    </submittedName>
</protein>
<gene>
    <name evidence="2" type="ORF">Ana3638_20785</name>
</gene>
<feature type="transmembrane region" description="Helical" evidence="1">
    <location>
        <begin position="15"/>
        <end position="40"/>
    </location>
</feature>
<keyword evidence="1" id="KW-0472">Membrane</keyword>
<evidence type="ECO:0000256" key="1">
    <source>
        <dbReference type="SAM" id="Phobius"/>
    </source>
</evidence>
<keyword evidence="1" id="KW-1133">Transmembrane helix</keyword>
<organism evidence="2 3">
    <name type="scientific">Anaerocolumna sedimenticola</name>
    <dbReference type="NCBI Taxonomy" id="2696063"/>
    <lineage>
        <taxon>Bacteria</taxon>
        <taxon>Bacillati</taxon>
        <taxon>Bacillota</taxon>
        <taxon>Clostridia</taxon>
        <taxon>Lachnospirales</taxon>
        <taxon>Lachnospiraceae</taxon>
        <taxon>Anaerocolumna</taxon>
    </lineage>
</organism>
<name>A0A6P1TR08_9FIRM</name>
<dbReference type="KEGG" id="anr:Ana3638_20785"/>
<proteinExistence type="predicted"/>
<dbReference type="EMBL" id="CP048000">
    <property type="protein sequence ID" value="QHQ62913.1"/>
    <property type="molecule type" value="Genomic_DNA"/>
</dbReference>
<evidence type="ECO:0000313" key="2">
    <source>
        <dbReference type="EMBL" id="QHQ62913.1"/>
    </source>
</evidence>
<accession>A0A6P1TR08</accession>